<dbReference type="Gene3D" id="1.10.260.40">
    <property type="entry name" value="lambda repressor-like DNA-binding domains"/>
    <property type="match status" value="1"/>
</dbReference>
<evidence type="ECO:0000259" key="1">
    <source>
        <dbReference type="PROSITE" id="PS50943"/>
    </source>
</evidence>
<feature type="domain" description="HTH cro/C1-type" evidence="1">
    <location>
        <begin position="14"/>
        <end position="81"/>
    </location>
</feature>
<proteinExistence type="predicted"/>
<accession>A0A2A2CZJ1</accession>
<comment type="caution">
    <text evidence="2">The sequence shown here is derived from an EMBL/GenBank/DDBJ whole genome shotgun (WGS) entry which is preliminary data.</text>
</comment>
<dbReference type="InterPro" id="IPR001387">
    <property type="entry name" value="Cro/C1-type_HTH"/>
</dbReference>
<keyword evidence="3" id="KW-1185">Reference proteome</keyword>
<dbReference type="EMBL" id="NSJV01000647">
    <property type="protein sequence ID" value="PAU44579.1"/>
    <property type="molecule type" value="Genomic_DNA"/>
</dbReference>
<dbReference type="CDD" id="cd00093">
    <property type="entry name" value="HTH_XRE"/>
    <property type="match status" value="1"/>
</dbReference>
<dbReference type="InterPro" id="IPR010982">
    <property type="entry name" value="Lambda_DNA-bd_dom_sf"/>
</dbReference>
<dbReference type="PROSITE" id="PS50943">
    <property type="entry name" value="HTH_CROC1"/>
    <property type="match status" value="1"/>
</dbReference>
<dbReference type="GO" id="GO:0003677">
    <property type="term" value="F:DNA binding"/>
    <property type="evidence" value="ECO:0007669"/>
    <property type="project" value="InterPro"/>
</dbReference>
<sequence length="160" mass="16928">MELGPTGRAVAANVKRLRTSRGMSLRALSEALSRAGRNLSPDAINKIENGAEAGTRKQVRRVDVDDLIALAVILGVSPASLLLPQDARGAAEVTAVGAVEAAVAWQWMWCTEPITLPEDEAEADRAVKQFLLDARPIGLFAARGDDRIPGYIVESRGGGG</sequence>
<evidence type="ECO:0000313" key="3">
    <source>
        <dbReference type="Proteomes" id="UP000218944"/>
    </source>
</evidence>
<reference evidence="2 3" key="1">
    <citation type="submission" date="2017-08" db="EMBL/GenBank/DDBJ databases">
        <title>Genome sequence of Streptomyces albireticuli NRRL B-1670.</title>
        <authorList>
            <person name="Graham D.E."/>
            <person name="Mahan K.M."/>
            <person name="Klingeman D.M."/>
            <person name="Hettich R.L."/>
            <person name="Parry R.J."/>
            <person name="Spain J.C."/>
        </authorList>
    </citation>
    <scope>NUCLEOTIDE SEQUENCE [LARGE SCALE GENOMIC DNA]</scope>
    <source>
        <strain evidence="2 3">NRRL B-1670</strain>
    </source>
</reference>
<dbReference type="Pfam" id="PF01381">
    <property type="entry name" value="HTH_3"/>
    <property type="match status" value="1"/>
</dbReference>
<gene>
    <name evidence="2" type="ORF">CK936_34325</name>
</gene>
<dbReference type="SUPFAM" id="SSF47413">
    <property type="entry name" value="lambda repressor-like DNA-binding domains"/>
    <property type="match status" value="1"/>
</dbReference>
<dbReference type="SMART" id="SM00530">
    <property type="entry name" value="HTH_XRE"/>
    <property type="match status" value="1"/>
</dbReference>
<dbReference type="Proteomes" id="UP000218944">
    <property type="component" value="Unassembled WGS sequence"/>
</dbReference>
<name>A0A2A2CZJ1_9ACTN</name>
<organism evidence="2 3">
    <name type="scientific">Streptomyces albireticuli</name>
    <dbReference type="NCBI Taxonomy" id="1940"/>
    <lineage>
        <taxon>Bacteria</taxon>
        <taxon>Bacillati</taxon>
        <taxon>Actinomycetota</taxon>
        <taxon>Actinomycetes</taxon>
        <taxon>Kitasatosporales</taxon>
        <taxon>Streptomycetaceae</taxon>
        <taxon>Streptomyces</taxon>
    </lineage>
</organism>
<protein>
    <recommendedName>
        <fullName evidence="1">HTH cro/C1-type domain-containing protein</fullName>
    </recommendedName>
</protein>
<evidence type="ECO:0000313" key="2">
    <source>
        <dbReference type="EMBL" id="PAU44579.1"/>
    </source>
</evidence>
<dbReference type="AlphaFoldDB" id="A0A2A2CZJ1"/>